<protein>
    <submittedName>
        <fullName evidence="1">Uncharacterized protein</fullName>
    </submittedName>
</protein>
<name>A0ACD5YHY2_AVESA</name>
<dbReference type="EnsemblPlants" id="AVESA.00010b.r2.5DG0979390.1">
    <property type="protein sequence ID" value="AVESA.00010b.r2.5DG0979390.1.CDS"/>
    <property type="gene ID" value="AVESA.00010b.r2.5DG0979390"/>
</dbReference>
<evidence type="ECO:0000313" key="1">
    <source>
        <dbReference type="EnsemblPlants" id="AVESA.00010b.r2.5DG0979390.1.CDS"/>
    </source>
</evidence>
<dbReference type="Proteomes" id="UP001732700">
    <property type="component" value="Chromosome 5D"/>
</dbReference>
<sequence>MRSGGYGLVQQALVEEAAAAVWQGANLARWRGHAQVTPLHVASAMLSSGGLLRAACLRSSSHSQSQSHPLRPEALQLCLDIALSRIPMAWWPPAAAMFRHYGAPMMTLSNALVAALKRAQAHERRGSTDSGQRQLAGLGAVKVGLEQLVVSILDDPSVDRAMREAGFSGSQVKANVRNGASSEQPDSSVHSHRSRSDGITSPLPVISKNAVAGQTRDQVCQAKPSQGWPAFFGLTEGTTTTTASLPSWLHRRQDVIPTCHNTGLQQKFIEVTSDNLKILCDVLERRVPWQKDIVPAIAATVLRCRSGMTRRQASSMAWLLFRGKDVHAKRAMAQELAKLLFGSDSEFTVLNSGDTTSNASDLALKKRRSPNAGNGYAGIRLFEAIIENPHRVVFINNIDQIDRESEIAIKNVIATGRIMGCKGASVTSFEDAIVVLSSEASESRSLASTSPPTKQRRIGGLNRDDEGGAEKQVESRPFVFDLNARMEDLEEEEEETSSAGFMGVVDGVFHFD</sequence>
<evidence type="ECO:0000313" key="2">
    <source>
        <dbReference type="Proteomes" id="UP001732700"/>
    </source>
</evidence>
<organism evidence="1 2">
    <name type="scientific">Avena sativa</name>
    <name type="common">Oat</name>
    <dbReference type="NCBI Taxonomy" id="4498"/>
    <lineage>
        <taxon>Eukaryota</taxon>
        <taxon>Viridiplantae</taxon>
        <taxon>Streptophyta</taxon>
        <taxon>Embryophyta</taxon>
        <taxon>Tracheophyta</taxon>
        <taxon>Spermatophyta</taxon>
        <taxon>Magnoliopsida</taxon>
        <taxon>Liliopsida</taxon>
        <taxon>Poales</taxon>
        <taxon>Poaceae</taxon>
        <taxon>BOP clade</taxon>
        <taxon>Pooideae</taxon>
        <taxon>Poodae</taxon>
        <taxon>Poeae</taxon>
        <taxon>Poeae Chloroplast Group 1 (Aveneae type)</taxon>
        <taxon>Aveninae</taxon>
        <taxon>Avena</taxon>
    </lineage>
</organism>
<reference evidence="1" key="1">
    <citation type="submission" date="2021-05" db="EMBL/GenBank/DDBJ databases">
        <authorList>
            <person name="Scholz U."/>
            <person name="Mascher M."/>
            <person name="Fiebig A."/>
        </authorList>
    </citation>
    <scope>NUCLEOTIDE SEQUENCE [LARGE SCALE GENOMIC DNA]</scope>
</reference>
<proteinExistence type="predicted"/>
<accession>A0ACD5YHY2</accession>
<keyword evidence="2" id="KW-1185">Reference proteome</keyword>
<reference evidence="1" key="2">
    <citation type="submission" date="2025-09" db="UniProtKB">
        <authorList>
            <consortium name="EnsemblPlants"/>
        </authorList>
    </citation>
    <scope>IDENTIFICATION</scope>
</reference>